<accession>A0A1F7RVZ3</accession>
<reference evidence="1 2" key="1">
    <citation type="journal article" date="2016" name="Nat. Commun.">
        <title>Thousands of microbial genomes shed light on interconnected biogeochemical processes in an aquifer system.</title>
        <authorList>
            <person name="Anantharaman K."/>
            <person name="Brown C.T."/>
            <person name="Hug L.A."/>
            <person name="Sharon I."/>
            <person name="Castelle C.J."/>
            <person name="Probst A.J."/>
            <person name="Thomas B.C."/>
            <person name="Singh A."/>
            <person name="Wilkins M.J."/>
            <person name="Karaoz U."/>
            <person name="Brodie E.L."/>
            <person name="Williams K.H."/>
            <person name="Hubbard S.S."/>
            <person name="Banfield J.F."/>
        </authorList>
    </citation>
    <scope>NUCLEOTIDE SEQUENCE [LARGE SCALE GENOMIC DNA]</scope>
</reference>
<protein>
    <recommendedName>
        <fullName evidence="3">DUF885 domain-containing protein</fullName>
    </recommendedName>
</protein>
<gene>
    <name evidence="1" type="ORF">A2161_05050</name>
</gene>
<dbReference type="EMBL" id="MGDD01000162">
    <property type="protein sequence ID" value="OGL45749.1"/>
    <property type="molecule type" value="Genomic_DNA"/>
</dbReference>
<name>A0A1F7RVZ3_9BACT</name>
<sequence>MINIKCGQQENFYQLSETICNFVFKTYPIFATYNGVHDFDECINTLSKTELEQNHRQISKFIDTLTAFDESTLNVDSGVDHNLLLSFLKTQVLDYEIIRSFKTNPMIYTDTVSQGIFSLIRRRFAPLNKRFRSIIEREKFIPKILQSARENLDNPPAYITTKTIELTTGALSLFETILPKLASELTDNSLKRRFHEGNDIVILEIKKYLSFLEEELQPRSNGSYVLGEKIFSQLLFLTENVDIPVTELKKFGLRELRRLQNLFISTSQRMNSDCSPAENIESVLNDYLEPDQLIPYTASLVEKIKNFIIDRDIVTIPRDVTCTVEPMPSFLWGFAAMSTPGAFESKSTESFYYVEPVKDEWSEEHKREHLKALNKWTMESVSIHEAYPGHFIQGIYTRNLKSKVKKIFQSSAAHEGWAHYCEEMMVEEGYGNNDPRFLMGFLRECLIRVCRYHVAIGLHTGEMSVDDGIEFFKKEGYMDPYTAREETLRGIYDPLYLVYTLGKLLMFKIRNDYKNEKNGNYSLKMFHDEYLNVGPIALPLAKKLLLNKNNKYSLFQDFPVT</sequence>
<dbReference type="PANTHER" id="PTHR33361">
    <property type="entry name" value="GLR0591 PROTEIN"/>
    <property type="match status" value="1"/>
</dbReference>
<proteinExistence type="predicted"/>
<dbReference type="AlphaFoldDB" id="A0A1F7RVZ3"/>
<dbReference type="PANTHER" id="PTHR33361:SF15">
    <property type="entry name" value="DUF885 FAMILY LIPOPROTEIN"/>
    <property type="match status" value="1"/>
</dbReference>
<evidence type="ECO:0000313" key="1">
    <source>
        <dbReference type="EMBL" id="OGL45749.1"/>
    </source>
</evidence>
<organism evidence="1 2">
    <name type="scientific">Candidatus Schekmanbacteria bacterium RBG_13_48_7</name>
    <dbReference type="NCBI Taxonomy" id="1817878"/>
    <lineage>
        <taxon>Bacteria</taxon>
        <taxon>Candidatus Schekmaniibacteriota</taxon>
    </lineage>
</organism>
<evidence type="ECO:0000313" key="2">
    <source>
        <dbReference type="Proteomes" id="UP000179266"/>
    </source>
</evidence>
<dbReference type="Proteomes" id="UP000179266">
    <property type="component" value="Unassembled WGS sequence"/>
</dbReference>
<comment type="caution">
    <text evidence="1">The sequence shown here is derived from an EMBL/GenBank/DDBJ whole genome shotgun (WGS) entry which is preliminary data.</text>
</comment>
<dbReference type="Pfam" id="PF05960">
    <property type="entry name" value="DUF885"/>
    <property type="match status" value="1"/>
</dbReference>
<evidence type="ECO:0008006" key="3">
    <source>
        <dbReference type="Google" id="ProtNLM"/>
    </source>
</evidence>
<dbReference type="InterPro" id="IPR010281">
    <property type="entry name" value="DUF885"/>
</dbReference>